<feature type="domain" description="ATP synthase alpha subunit C-terminal" evidence="13">
    <location>
        <begin position="370"/>
        <end position="493"/>
    </location>
</feature>
<dbReference type="GO" id="GO:0005524">
    <property type="term" value="F:ATP binding"/>
    <property type="evidence" value="ECO:0007669"/>
    <property type="project" value="UniProtKB-UniRule"/>
</dbReference>
<keyword evidence="3 11" id="KW-0813">Transport</keyword>
<dbReference type="Gene3D" id="2.40.30.20">
    <property type="match status" value="1"/>
</dbReference>
<dbReference type="PANTHER" id="PTHR48082">
    <property type="entry name" value="ATP SYNTHASE SUBUNIT ALPHA, MITOCHONDRIAL"/>
    <property type="match status" value="1"/>
</dbReference>
<dbReference type="Gene3D" id="1.20.150.20">
    <property type="entry name" value="ATP synthase alpha/beta chain, C-terminal domain"/>
    <property type="match status" value="1"/>
</dbReference>
<keyword evidence="9 11" id="KW-0139">CF(1)</keyword>
<evidence type="ECO:0000256" key="4">
    <source>
        <dbReference type="ARBA" id="ARBA00022741"/>
    </source>
</evidence>
<dbReference type="GO" id="GO:0045259">
    <property type="term" value="C:proton-transporting ATP synthase complex"/>
    <property type="evidence" value="ECO:0007669"/>
    <property type="project" value="UniProtKB-KW"/>
</dbReference>
<dbReference type="NCBIfam" id="NF009884">
    <property type="entry name" value="PRK13343.1"/>
    <property type="match status" value="1"/>
</dbReference>
<evidence type="ECO:0000256" key="10">
    <source>
        <dbReference type="ARBA" id="ARBA00023310"/>
    </source>
</evidence>
<dbReference type="GO" id="GO:0005886">
    <property type="term" value="C:plasma membrane"/>
    <property type="evidence" value="ECO:0007669"/>
    <property type="project" value="UniProtKB-SubCell"/>
</dbReference>
<reference evidence="15 16" key="1">
    <citation type="submission" date="2017-09" db="EMBL/GenBank/DDBJ databases">
        <title>Depth-based differentiation of microbial function through sediment-hosted aquifers and enrichment of novel symbionts in the deep terrestrial subsurface.</title>
        <authorList>
            <person name="Probst A.J."/>
            <person name="Ladd B."/>
            <person name="Jarett J.K."/>
            <person name="Geller-Mcgrath D.E."/>
            <person name="Sieber C.M."/>
            <person name="Emerson J.B."/>
            <person name="Anantharaman K."/>
            <person name="Thomas B.C."/>
            <person name="Malmstrom R."/>
            <person name="Stieglmeier M."/>
            <person name="Klingl A."/>
            <person name="Woyke T."/>
            <person name="Ryan C.M."/>
            <person name="Banfield J.F."/>
        </authorList>
    </citation>
    <scope>NUCLEOTIDE SEQUENCE [LARGE SCALE GENOMIC DNA]</scope>
    <source>
        <strain evidence="15">CG11_big_fil_rev_8_21_14_0_20_43_7</strain>
    </source>
</reference>
<dbReference type="CDD" id="cd18113">
    <property type="entry name" value="ATP-synt_F1_alpha_C"/>
    <property type="match status" value="1"/>
</dbReference>
<evidence type="ECO:0000256" key="11">
    <source>
        <dbReference type="HAMAP-Rule" id="MF_01346"/>
    </source>
</evidence>
<keyword evidence="8 11" id="KW-0472">Membrane</keyword>
<evidence type="ECO:0000256" key="1">
    <source>
        <dbReference type="ARBA" id="ARBA00004370"/>
    </source>
</evidence>
<dbReference type="GO" id="GO:0046933">
    <property type="term" value="F:proton-transporting ATP synthase activity, rotational mechanism"/>
    <property type="evidence" value="ECO:0007669"/>
    <property type="project" value="UniProtKB-UniRule"/>
</dbReference>
<comment type="function">
    <text evidence="11">Produces ATP from ADP in the presence of a proton gradient across the membrane. The alpha chain is a regulatory subunit.</text>
</comment>
<dbReference type="EMBL" id="PCWM01000012">
    <property type="protein sequence ID" value="PIR03383.1"/>
    <property type="molecule type" value="Genomic_DNA"/>
</dbReference>
<evidence type="ECO:0000256" key="7">
    <source>
        <dbReference type="ARBA" id="ARBA00023065"/>
    </source>
</evidence>
<dbReference type="InterPro" id="IPR033732">
    <property type="entry name" value="ATP_synth_F1_a_nt-bd_dom"/>
</dbReference>
<evidence type="ECO:0000259" key="12">
    <source>
        <dbReference type="Pfam" id="PF00006"/>
    </source>
</evidence>
<dbReference type="PANTHER" id="PTHR48082:SF2">
    <property type="entry name" value="ATP SYNTHASE SUBUNIT ALPHA, MITOCHONDRIAL"/>
    <property type="match status" value="1"/>
</dbReference>
<comment type="catalytic activity">
    <reaction evidence="11">
        <text>ATP + H2O + 4 H(+)(in) = ADP + phosphate + 5 H(+)(out)</text>
        <dbReference type="Rhea" id="RHEA:57720"/>
        <dbReference type="ChEBI" id="CHEBI:15377"/>
        <dbReference type="ChEBI" id="CHEBI:15378"/>
        <dbReference type="ChEBI" id="CHEBI:30616"/>
        <dbReference type="ChEBI" id="CHEBI:43474"/>
        <dbReference type="ChEBI" id="CHEBI:456216"/>
        <dbReference type="EC" id="7.1.2.2"/>
    </reaction>
</comment>
<dbReference type="InterPro" id="IPR038376">
    <property type="entry name" value="ATP_synth_asu_C_sf"/>
</dbReference>
<evidence type="ECO:0000256" key="2">
    <source>
        <dbReference type="ARBA" id="ARBA00008936"/>
    </source>
</evidence>
<feature type="domain" description="ATPase F1/V1/A1 complex alpha/beta subunit N-terminal" evidence="14">
    <location>
        <begin position="24"/>
        <end position="91"/>
    </location>
</feature>
<dbReference type="NCBIfam" id="TIGR00962">
    <property type="entry name" value="atpA"/>
    <property type="match status" value="1"/>
</dbReference>
<dbReference type="AlphaFoldDB" id="A0A2H0N3A7"/>
<dbReference type="SUPFAM" id="SSF50615">
    <property type="entry name" value="N-terminal domain of alpha and beta subunits of F1 ATP synthase"/>
    <property type="match status" value="1"/>
</dbReference>
<sequence length="498" mass="54545">MSHTDNIIASLKKNIEQFEKHVQTEEVGTVIEVKDGIVLMSGLQHCQSQEMLEFPGGVYGIALNLEEEIVGSVILGGFSHIKEGDEVKRTGRVMSVPVGDKMIGRVVNAIGDAIDGKADIVTKEFYPVERVAPGVMTREPVNTPMQTGIKAIDALIPIGRGQRELIIGDRQTGKTAVAIDTILNQKGQDMICVYVAIGQKESKVARIVHALQEAGAMEYTVVVSAGASEPASMNYLAPYSGCAIAEYFADKGKDVLVIYDDLTKQAWAYREMSLLLRRPPGREAYPGDVFYLHSRLLERACNLNEKYGGGSITALPIIETQGGDISAYIPTNVISITDGQIFLETDLFYRGIRPALNVGLSVSRVGGAAQTKPMKKVAGSLKLGLAQFRELEAFSQFSSDLDSETKKQIERGRRMTELLKQPQFSPMPVEEQVVSIYAMSEGFFDTLAVETTKEMEEKLLAFFRSSKSALLEQIAVGEWGDEVTGQLKSACEEWQKSV</sequence>
<comment type="caution">
    <text evidence="15">The sequence shown here is derived from an EMBL/GenBank/DDBJ whole genome shotgun (WGS) entry which is preliminary data.</text>
</comment>
<dbReference type="InterPro" id="IPR004100">
    <property type="entry name" value="ATPase_F1/V1/A1_a/bsu_N"/>
</dbReference>
<evidence type="ECO:0000259" key="14">
    <source>
        <dbReference type="Pfam" id="PF02874"/>
    </source>
</evidence>
<evidence type="ECO:0000256" key="9">
    <source>
        <dbReference type="ARBA" id="ARBA00023196"/>
    </source>
</evidence>
<protein>
    <recommendedName>
        <fullName evidence="11">ATP synthase subunit alpha</fullName>
        <ecNumber evidence="11">7.1.2.2</ecNumber>
    </recommendedName>
    <alternativeName>
        <fullName evidence="11">ATP synthase F1 sector subunit alpha</fullName>
    </alternativeName>
    <alternativeName>
        <fullName evidence="11">F-ATPase subunit alpha</fullName>
    </alternativeName>
</protein>
<feature type="binding site" evidence="11">
    <location>
        <begin position="168"/>
        <end position="175"/>
    </location>
    <ligand>
        <name>ATP</name>
        <dbReference type="ChEBI" id="CHEBI:30616"/>
    </ligand>
</feature>
<dbReference type="Proteomes" id="UP000229782">
    <property type="component" value="Unassembled WGS sequence"/>
</dbReference>
<evidence type="ECO:0000313" key="15">
    <source>
        <dbReference type="EMBL" id="PIR03383.1"/>
    </source>
</evidence>
<evidence type="ECO:0000256" key="3">
    <source>
        <dbReference type="ARBA" id="ARBA00022448"/>
    </source>
</evidence>
<keyword evidence="5 11" id="KW-0067">ATP-binding</keyword>
<dbReference type="PROSITE" id="PS00152">
    <property type="entry name" value="ATPASE_ALPHA_BETA"/>
    <property type="match status" value="1"/>
</dbReference>
<keyword evidence="11" id="KW-0375">Hydrogen ion transport</keyword>
<dbReference type="Gene3D" id="3.40.50.300">
    <property type="entry name" value="P-loop containing nucleotide triphosphate hydrolases"/>
    <property type="match status" value="1"/>
</dbReference>
<dbReference type="InterPro" id="IPR020003">
    <property type="entry name" value="ATPase_a/bsu_AS"/>
</dbReference>
<dbReference type="PIRSF" id="PIRSF039088">
    <property type="entry name" value="F_ATPase_subunit_alpha"/>
    <property type="match status" value="1"/>
</dbReference>
<name>A0A2H0N3A7_9BACT</name>
<dbReference type="CDD" id="cd18116">
    <property type="entry name" value="ATP-synt_F1_alpha_N"/>
    <property type="match status" value="1"/>
</dbReference>
<keyword evidence="7 11" id="KW-0406">Ion transport</keyword>
<keyword evidence="11" id="KW-1003">Cell membrane</keyword>
<dbReference type="SUPFAM" id="SSF52540">
    <property type="entry name" value="P-loop containing nucleoside triphosphate hydrolases"/>
    <property type="match status" value="1"/>
</dbReference>
<evidence type="ECO:0000259" key="13">
    <source>
        <dbReference type="Pfam" id="PF00306"/>
    </source>
</evidence>
<dbReference type="Pfam" id="PF02874">
    <property type="entry name" value="ATP-synt_ab_N"/>
    <property type="match status" value="1"/>
</dbReference>
<keyword evidence="4 11" id="KW-0547">Nucleotide-binding</keyword>
<dbReference type="FunFam" id="3.40.50.300:FF:000002">
    <property type="entry name" value="ATP synthase subunit alpha"/>
    <property type="match status" value="1"/>
</dbReference>
<dbReference type="Pfam" id="PF00306">
    <property type="entry name" value="ATP-synt_ab_C"/>
    <property type="match status" value="1"/>
</dbReference>
<feature type="domain" description="ATPase F1/V1/A1 complex alpha/beta subunit nucleotide-binding" evidence="12">
    <location>
        <begin position="148"/>
        <end position="363"/>
    </location>
</feature>
<dbReference type="FunFam" id="1.20.150.20:FF:000001">
    <property type="entry name" value="ATP synthase subunit alpha"/>
    <property type="match status" value="1"/>
</dbReference>
<feature type="site" description="Required for activity" evidence="11">
    <location>
        <position position="361"/>
    </location>
</feature>
<proteinExistence type="inferred from homology"/>
<dbReference type="InterPro" id="IPR000194">
    <property type="entry name" value="ATPase_F1/V1/A1_a/bsu_nucl-bd"/>
</dbReference>
<evidence type="ECO:0000256" key="6">
    <source>
        <dbReference type="ARBA" id="ARBA00022967"/>
    </source>
</evidence>
<dbReference type="InterPro" id="IPR036121">
    <property type="entry name" value="ATPase_F1/V1/A1_a/bsu_N_sf"/>
</dbReference>
<dbReference type="InterPro" id="IPR027417">
    <property type="entry name" value="P-loop_NTPase"/>
</dbReference>
<keyword evidence="10 11" id="KW-0066">ATP synthesis</keyword>
<organism evidence="15 16">
    <name type="scientific">Candidatus Magasanikbacteria bacterium CG11_big_fil_rev_8_21_14_0_20_43_7</name>
    <dbReference type="NCBI Taxonomy" id="1974654"/>
    <lineage>
        <taxon>Bacteria</taxon>
        <taxon>Candidatus Magasanikiibacteriota</taxon>
    </lineage>
</organism>
<dbReference type="SUPFAM" id="SSF47917">
    <property type="entry name" value="C-terminal domain of alpha and beta subunits of F1 ATP synthase"/>
    <property type="match status" value="1"/>
</dbReference>
<comment type="subcellular location">
    <subcellularLocation>
        <location evidence="11">Cell membrane</location>
        <topology evidence="11">Peripheral membrane protein</topology>
    </subcellularLocation>
    <subcellularLocation>
        <location evidence="1">Membrane</location>
    </subcellularLocation>
</comment>
<accession>A0A2H0N3A7</accession>
<dbReference type="HAMAP" id="MF_01346">
    <property type="entry name" value="ATP_synth_alpha_bact"/>
    <property type="match status" value="1"/>
</dbReference>
<evidence type="ECO:0000256" key="5">
    <source>
        <dbReference type="ARBA" id="ARBA00022840"/>
    </source>
</evidence>
<dbReference type="EC" id="7.1.2.2" evidence="11"/>
<comment type="similarity">
    <text evidence="2 11">Belongs to the ATPase alpha/beta chains family.</text>
</comment>
<dbReference type="Pfam" id="PF00006">
    <property type="entry name" value="ATP-synt_ab"/>
    <property type="match status" value="1"/>
</dbReference>
<dbReference type="GO" id="GO:0043531">
    <property type="term" value="F:ADP binding"/>
    <property type="evidence" value="ECO:0007669"/>
    <property type="project" value="TreeGrafter"/>
</dbReference>
<gene>
    <name evidence="11" type="primary">atpA</name>
    <name evidence="15" type="ORF">COV60_00520</name>
</gene>
<dbReference type="InterPro" id="IPR023366">
    <property type="entry name" value="ATP_synth_asu-like_sf"/>
</dbReference>
<keyword evidence="6 11" id="KW-1278">Translocase</keyword>
<evidence type="ECO:0000256" key="8">
    <source>
        <dbReference type="ARBA" id="ARBA00023136"/>
    </source>
</evidence>
<evidence type="ECO:0000313" key="16">
    <source>
        <dbReference type="Proteomes" id="UP000229782"/>
    </source>
</evidence>
<dbReference type="InterPro" id="IPR000793">
    <property type="entry name" value="ATP_synth_asu_C"/>
</dbReference>
<dbReference type="InterPro" id="IPR005294">
    <property type="entry name" value="ATP_synth_F1_asu"/>
</dbReference>
<dbReference type="CDD" id="cd01132">
    <property type="entry name" value="F1-ATPase_alpha_CD"/>
    <property type="match status" value="1"/>
</dbReference>